<dbReference type="PANTHER" id="PTHR48090:SF1">
    <property type="entry name" value="PROPHAGE BACTOPRENOL GLUCOSYL TRANSFERASE HOMOLOG"/>
    <property type="match status" value="1"/>
</dbReference>
<dbReference type="InterPro" id="IPR050256">
    <property type="entry name" value="Glycosyltransferase_2"/>
</dbReference>
<proteinExistence type="predicted"/>
<comment type="subcellular location">
    <subcellularLocation>
        <location evidence="1">Membrane</location>
        <topology evidence="1">Multi-pass membrane protein</topology>
    </subcellularLocation>
</comment>
<dbReference type="PANTHER" id="PTHR48090">
    <property type="entry name" value="UNDECAPRENYL-PHOSPHATE 4-DEOXY-4-FORMAMIDO-L-ARABINOSE TRANSFERASE-RELATED"/>
    <property type="match status" value="1"/>
</dbReference>
<feature type="transmembrane region" description="Helical" evidence="8">
    <location>
        <begin position="250"/>
        <end position="270"/>
    </location>
</feature>
<evidence type="ECO:0000256" key="5">
    <source>
        <dbReference type="ARBA" id="ARBA00022989"/>
    </source>
</evidence>
<dbReference type="EMBL" id="CP010951">
    <property type="protein sequence ID" value="AMO25182.1"/>
    <property type="molecule type" value="Genomic_DNA"/>
</dbReference>
<evidence type="ECO:0000313" key="10">
    <source>
        <dbReference type="EMBL" id="AMO25182.1"/>
    </source>
</evidence>
<dbReference type="GO" id="GO:0016757">
    <property type="term" value="F:glycosyltransferase activity"/>
    <property type="evidence" value="ECO:0007669"/>
    <property type="project" value="UniProtKB-KW"/>
</dbReference>
<dbReference type="Pfam" id="PF00535">
    <property type="entry name" value="Glycos_transf_2"/>
    <property type="match status" value="1"/>
</dbReference>
<keyword evidence="4 8" id="KW-0812">Transmembrane</keyword>
<gene>
    <name evidence="10" type="ORF">UC35_01275</name>
</gene>
<dbReference type="AlphaFoldDB" id="A0A127K1R1"/>
<feature type="region of interest" description="Disordered" evidence="7">
    <location>
        <begin position="1"/>
        <end position="28"/>
    </location>
</feature>
<dbReference type="SUPFAM" id="SSF53448">
    <property type="entry name" value="Nucleotide-diphospho-sugar transferases"/>
    <property type="match status" value="1"/>
</dbReference>
<keyword evidence="5 8" id="KW-1133">Transmembrane helix</keyword>
<name>A0A127K1R1_9BURK</name>
<keyword evidence="6 8" id="KW-0472">Membrane</keyword>
<keyword evidence="3 10" id="KW-0808">Transferase</keyword>
<evidence type="ECO:0000256" key="8">
    <source>
        <dbReference type="SAM" id="Phobius"/>
    </source>
</evidence>
<sequence>MQMNAVRERFSLSELREDTDTGHRSGPTTLSCVIPSRNEAGNLPLLLSQLGQLLPRLAPAWEVILVDDGSTDDTPRLMAEWARLPGFRVIQLSRNFGKEAALTAGLEASAGDVVVMMDADLQHPPALLEEMVAQWRQGADVVYAMRTGRADEPAFKRIGTHLFYQLLNRFERVKVPEGAGDFRLLDRKAVDALLALPERNRFMKGLYAWIGFDAVAVPYFPQPRASGRSHFDLSRLLRLSMAALTAFTNWPLRVVGALGTVLAVASFAYAADLTIEYMLYGHQVSGWTTIVVVLMLFFGVQMIFLGIIGEYIARIFEEVKGRPLYLVKRELGRGLAK</sequence>
<evidence type="ECO:0000256" key="4">
    <source>
        <dbReference type="ARBA" id="ARBA00022692"/>
    </source>
</evidence>
<dbReference type="CDD" id="cd04187">
    <property type="entry name" value="DPM1_like_bac"/>
    <property type="match status" value="1"/>
</dbReference>
<evidence type="ECO:0000256" key="6">
    <source>
        <dbReference type="ARBA" id="ARBA00023136"/>
    </source>
</evidence>
<evidence type="ECO:0000256" key="7">
    <source>
        <dbReference type="SAM" id="MobiDB-lite"/>
    </source>
</evidence>
<evidence type="ECO:0000256" key="3">
    <source>
        <dbReference type="ARBA" id="ARBA00022679"/>
    </source>
</evidence>
<dbReference type="GO" id="GO:0005886">
    <property type="term" value="C:plasma membrane"/>
    <property type="evidence" value="ECO:0007669"/>
    <property type="project" value="TreeGrafter"/>
</dbReference>
<keyword evidence="11" id="KW-1185">Reference proteome</keyword>
<dbReference type="Proteomes" id="UP000070433">
    <property type="component" value="Chromosome"/>
</dbReference>
<evidence type="ECO:0000256" key="1">
    <source>
        <dbReference type="ARBA" id="ARBA00004141"/>
    </source>
</evidence>
<reference evidence="10 11" key="1">
    <citation type="journal article" date="2014" name="Int. J. Syst. Evol. Microbiol.">
        <title>Ramlibacter solisilvae sp. nov., isolated from forest soil, and emended description of the genus Ramlibacter.</title>
        <authorList>
            <person name="Lee H.J."/>
            <person name="Lee S.H."/>
            <person name="Lee S.S."/>
            <person name="Lee J.S."/>
            <person name="Kim Y."/>
            <person name="Kim S.C."/>
            <person name="Jeon C.O."/>
        </authorList>
    </citation>
    <scope>NUCLEOTIDE SEQUENCE [LARGE SCALE GENOMIC DNA]</scope>
    <source>
        <strain evidence="10 11">5-10</strain>
    </source>
</reference>
<feature type="transmembrane region" description="Helical" evidence="8">
    <location>
        <begin position="290"/>
        <end position="313"/>
    </location>
</feature>
<feature type="domain" description="Glycosyltransferase 2-like" evidence="9">
    <location>
        <begin position="31"/>
        <end position="193"/>
    </location>
</feature>
<evidence type="ECO:0000256" key="2">
    <source>
        <dbReference type="ARBA" id="ARBA00022676"/>
    </source>
</evidence>
<dbReference type="InterPro" id="IPR029044">
    <property type="entry name" value="Nucleotide-diphossugar_trans"/>
</dbReference>
<accession>A0A127K1R1</accession>
<protein>
    <submittedName>
        <fullName evidence="10">Glycosyl transferase family 2</fullName>
    </submittedName>
</protein>
<dbReference type="Gene3D" id="3.90.550.10">
    <property type="entry name" value="Spore Coat Polysaccharide Biosynthesis Protein SpsA, Chain A"/>
    <property type="match status" value="1"/>
</dbReference>
<evidence type="ECO:0000259" key="9">
    <source>
        <dbReference type="Pfam" id="PF00535"/>
    </source>
</evidence>
<dbReference type="PATRIC" id="fig|94132.3.peg.254"/>
<feature type="compositionally biased region" description="Basic and acidic residues" evidence="7">
    <location>
        <begin position="1"/>
        <end position="23"/>
    </location>
</feature>
<organism evidence="10 11">
    <name type="scientific">Ramlibacter tataouinensis</name>
    <dbReference type="NCBI Taxonomy" id="94132"/>
    <lineage>
        <taxon>Bacteria</taxon>
        <taxon>Pseudomonadati</taxon>
        <taxon>Pseudomonadota</taxon>
        <taxon>Betaproteobacteria</taxon>
        <taxon>Burkholderiales</taxon>
        <taxon>Comamonadaceae</taxon>
        <taxon>Ramlibacter</taxon>
    </lineage>
</organism>
<dbReference type="InterPro" id="IPR001173">
    <property type="entry name" value="Glyco_trans_2-like"/>
</dbReference>
<evidence type="ECO:0000313" key="11">
    <source>
        <dbReference type="Proteomes" id="UP000070433"/>
    </source>
</evidence>
<keyword evidence="2" id="KW-0328">Glycosyltransferase</keyword>